<evidence type="ECO:0000313" key="2">
    <source>
        <dbReference type="Proteomes" id="UP000499080"/>
    </source>
</evidence>
<keyword evidence="2" id="KW-1185">Reference proteome</keyword>
<sequence>MDTILYSGKMYAFGKQLKYDDGKFQKLHQICFINDLIFVKVWLNAQTAADAPPVDDLMLWKSLNMYEKYEPGVARADLLTFSRHLWYLTEEAVTFSVFSKKVSDPETKEISASLMKYKPNEKSFPTGLSVFPVLNHATKLHPLVGPKAWLIFHLFKQYGAWLRFRLNQA</sequence>
<name>A0A4Y2F1X3_ARAVE</name>
<organism evidence="1 2">
    <name type="scientific">Araneus ventricosus</name>
    <name type="common">Orbweaver spider</name>
    <name type="synonym">Epeira ventricosa</name>
    <dbReference type="NCBI Taxonomy" id="182803"/>
    <lineage>
        <taxon>Eukaryota</taxon>
        <taxon>Metazoa</taxon>
        <taxon>Ecdysozoa</taxon>
        <taxon>Arthropoda</taxon>
        <taxon>Chelicerata</taxon>
        <taxon>Arachnida</taxon>
        <taxon>Araneae</taxon>
        <taxon>Araneomorphae</taxon>
        <taxon>Entelegynae</taxon>
        <taxon>Araneoidea</taxon>
        <taxon>Araneidae</taxon>
        <taxon>Araneus</taxon>
    </lineage>
</organism>
<evidence type="ECO:0000313" key="1">
    <source>
        <dbReference type="EMBL" id="GBM34326.1"/>
    </source>
</evidence>
<dbReference type="Proteomes" id="UP000499080">
    <property type="component" value="Unassembled WGS sequence"/>
</dbReference>
<accession>A0A4Y2F1X3</accession>
<dbReference type="AlphaFoldDB" id="A0A4Y2F1X3"/>
<comment type="caution">
    <text evidence="1">The sequence shown here is derived from an EMBL/GenBank/DDBJ whole genome shotgun (WGS) entry which is preliminary data.</text>
</comment>
<dbReference type="EMBL" id="BGPR01000756">
    <property type="protein sequence ID" value="GBM34326.1"/>
    <property type="molecule type" value="Genomic_DNA"/>
</dbReference>
<reference evidence="1 2" key="1">
    <citation type="journal article" date="2019" name="Sci. Rep.">
        <title>Orb-weaving spider Araneus ventricosus genome elucidates the spidroin gene catalogue.</title>
        <authorList>
            <person name="Kono N."/>
            <person name="Nakamura H."/>
            <person name="Ohtoshi R."/>
            <person name="Moran D.A.P."/>
            <person name="Shinohara A."/>
            <person name="Yoshida Y."/>
            <person name="Fujiwara M."/>
            <person name="Mori M."/>
            <person name="Tomita M."/>
            <person name="Arakawa K."/>
        </authorList>
    </citation>
    <scope>NUCLEOTIDE SEQUENCE [LARGE SCALE GENOMIC DNA]</scope>
</reference>
<gene>
    <name evidence="1" type="ORF">AVEN_16420_1</name>
</gene>
<proteinExistence type="predicted"/>
<protein>
    <submittedName>
        <fullName evidence="1">Uncharacterized protein</fullName>
    </submittedName>
</protein>